<feature type="transmembrane region" description="Helical" evidence="1">
    <location>
        <begin position="39"/>
        <end position="60"/>
    </location>
</feature>
<dbReference type="EMBL" id="FNQB01000001">
    <property type="protein sequence ID" value="SDY90298.1"/>
    <property type="molecule type" value="Genomic_DNA"/>
</dbReference>
<evidence type="ECO:0000313" key="2">
    <source>
        <dbReference type="EMBL" id="SDY90298.1"/>
    </source>
</evidence>
<dbReference type="OrthoDB" id="3822725at2"/>
<evidence type="ECO:0000313" key="3">
    <source>
        <dbReference type="Proteomes" id="UP000199632"/>
    </source>
</evidence>
<keyword evidence="3" id="KW-1185">Reference proteome</keyword>
<reference evidence="3" key="1">
    <citation type="submission" date="2016-10" db="EMBL/GenBank/DDBJ databases">
        <authorList>
            <person name="Varghese N."/>
            <person name="Submissions S."/>
        </authorList>
    </citation>
    <scope>NUCLEOTIDE SEQUENCE [LARGE SCALE GENOMIC DNA]</scope>
    <source>
        <strain evidence="3">DSM 44718</strain>
    </source>
</reference>
<feature type="transmembrane region" description="Helical" evidence="1">
    <location>
        <begin position="113"/>
        <end position="140"/>
    </location>
</feature>
<dbReference type="GO" id="GO:0005886">
    <property type="term" value="C:plasma membrane"/>
    <property type="evidence" value="ECO:0007669"/>
    <property type="project" value="UniProtKB-SubCell"/>
</dbReference>
<keyword evidence="1" id="KW-0472">Membrane</keyword>
<feature type="transmembrane region" description="Helical" evidence="1">
    <location>
        <begin position="187"/>
        <end position="206"/>
    </location>
</feature>
<keyword evidence="1" id="KW-0812">Transmembrane</keyword>
<dbReference type="STRING" id="137265.SAMN05421684_2195"/>
<dbReference type="Proteomes" id="UP000199632">
    <property type="component" value="Unassembled WGS sequence"/>
</dbReference>
<keyword evidence="1" id="KW-1133">Transmembrane helix</keyword>
<organism evidence="2 3">
    <name type="scientific">Asanoa ishikariensis</name>
    <dbReference type="NCBI Taxonomy" id="137265"/>
    <lineage>
        <taxon>Bacteria</taxon>
        <taxon>Bacillati</taxon>
        <taxon>Actinomycetota</taxon>
        <taxon>Actinomycetes</taxon>
        <taxon>Micromonosporales</taxon>
        <taxon>Micromonosporaceae</taxon>
        <taxon>Asanoa</taxon>
    </lineage>
</organism>
<gene>
    <name evidence="2" type="ORF">SAMN05421684_2195</name>
</gene>
<evidence type="ECO:0000256" key="1">
    <source>
        <dbReference type="SAM" id="Phobius"/>
    </source>
</evidence>
<sequence>MTTTAIPYVRPPRPAVHPAPLSRLIRVERRKMFNTRSGFWLIASIVIATALATIAVILFAPDSELTYSTYIQAIRLPIAVILPIIAILSVTSEWSQRTGLTTFTLVPRRRRIIAAKAISSVAIGVLAVLVALAIGALGNLAGAGITGTPLVWNASPLECLHFVVGSILNLMIGFMLGVLIRASIGAVVAYFLYQFLLPGILGLLASSQNWFQDLQPWIDLQYAQSRLHLFDGPLTGEQWANIAVTGAIWLLIPLTIGLRFVVRSEVK</sequence>
<protein>
    <submittedName>
        <fullName evidence="2">ABC-2 family transporter protein</fullName>
    </submittedName>
</protein>
<dbReference type="GO" id="GO:0140359">
    <property type="term" value="F:ABC-type transporter activity"/>
    <property type="evidence" value="ECO:0007669"/>
    <property type="project" value="InterPro"/>
</dbReference>
<feature type="transmembrane region" description="Helical" evidence="1">
    <location>
        <begin position="239"/>
        <end position="262"/>
    </location>
</feature>
<feature type="transmembrane region" description="Helical" evidence="1">
    <location>
        <begin position="72"/>
        <end position="92"/>
    </location>
</feature>
<name>A0A1H3NNC6_9ACTN</name>
<feature type="transmembrane region" description="Helical" evidence="1">
    <location>
        <begin position="160"/>
        <end position="180"/>
    </location>
</feature>
<proteinExistence type="predicted"/>
<accession>A0A1H3NNC6</accession>
<dbReference type="RefSeq" id="WP_090789799.1">
    <property type="nucleotide sequence ID" value="NZ_BOND01000026.1"/>
</dbReference>
<dbReference type="AlphaFoldDB" id="A0A1H3NNC6"/>